<comment type="caution">
    <text evidence="1">The sequence shown here is derived from an EMBL/GenBank/DDBJ whole genome shotgun (WGS) entry which is preliminary data.</text>
</comment>
<proteinExistence type="predicted"/>
<reference evidence="1" key="1">
    <citation type="submission" date="2019-08" db="EMBL/GenBank/DDBJ databases">
        <authorList>
            <person name="Kucharzyk K."/>
            <person name="Murdoch R.W."/>
            <person name="Higgins S."/>
            <person name="Loffler F."/>
        </authorList>
    </citation>
    <scope>NUCLEOTIDE SEQUENCE</scope>
</reference>
<protein>
    <submittedName>
        <fullName evidence="1">Uncharacterized protein</fullName>
    </submittedName>
</protein>
<evidence type="ECO:0000313" key="1">
    <source>
        <dbReference type="EMBL" id="MPN24377.1"/>
    </source>
</evidence>
<gene>
    <name evidence="1" type="ORF">SDC9_171775</name>
</gene>
<sequence length="137" mass="15319">MTPQSIVSRYFPDSELIILEGGKDLALPKIWVRTEGEEPPLQPGIFMIYDRGGNKDSKFVYCGGEEKEMAERLASLVRGKAYRSAKIYFGDRPLPMKDFIADFVRGSIMGMLASLKGGSNTDRTIRIYLDSSTEGKK</sequence>
<accession>A0A645GBU2</accession>
<dbReference type="EMBL" id="VSSQ01073210">
    <property type="protein sequence ID" value="MPN24377.1"/>
    <property type="molecule type" value="Genomic_DNA"/>
</dbReference>
<dbReference type="AlphaFoldDB" id="A0A645GBU2"/>
<organism evidence="1">
    <name type="scientific">bioreactor metagenome</name>
    <dbReference type="NCBI Taxonomy" id="1076179"/>
    <lineage>
        <taxon>unclassified sequences</taxon>
        <taxon>metagenomes</taxon>
        <taxon>ecological metagenomes</taxon>
    </lineage>
</organism>
<name>A0A645GBU2_9ZZZZ</name>